<evidence type="ECO:0000256" key="2">
    <source>
        <dbReference type="ARBA" id="ARBA00022448"/>
    </source>
</evidence>
<feature type="transmembrane region" description="Helical" evidence="9">
    <location>
        <begin position="118"/>
        <end position="138"/>
    </location>
</feature>
<keyword evidence="7" id="KW-0406">Ion transport</keyword>
<feature type="transmembrane region" description="Helical" evidence="9">
    <location>
        <begin position="6"/>
        <end position="24"/>
    </location>
</feature>
<evidence type="ECO:0000259" key="10">
    <source>
        <dbReference type="Pfam" id="PF00999"/>
    </source>
</evidence>
<dbReference type="EMBL" id="LN483074">
    <property type="protein sequence ID" value="CEA01424.1"/>
    <property type="molecule type" value="Genomic_DNA"/>
</dbReference>
<evidence type="ECO:0000256" key="3">
    <source>
        <dbReference type="ARBA" id="ARBA00022449"/>
    </source>
</evidence>
<feature type="transmembrane region" description="Helical" evidence="9">
    <location>
        <begin position="222"/>
        <end position="238"/>
    </location>
</feature>
<dbReference type="SUPFAM" id="SSF51735">
    <property type="entry name" value="NAD(P)-binding Rossmann-fold domains"/>
    <property type="match status" value="1"/>
</dbReference>
<dbReference type="GO" id="GO:0015297">
    <property type="term" value="F:antiporter activity"/>
    <property type="evidence" value="ECO:0007669"/>
    <property type="project" value="UniProtKB-KW"/>
</dbReference>
<evidence type="ECO:0000259" key="11">
    <source>
        <dbReference type="Pfam" id="PF02254"/>
    </source>
</evidence>
<feature type="domain" description="Cation/H+ exchanger transmembrane" evidence="10">
    <location>
        <begin position="12"/>
        <end position="389"/>
    </location>
</feature>
<evidence type="ECO:0000256" key="8">
    <source>
        <dbReference type="ARBA" id="ARBA00023136"/>
    </source>
</evidence>
<dbReference type="HOGENOM" id="CLU_005912_10_1_9"/>
<keyword evidence="4" id="KW-1003">Cell membrane</keyword>
<evidence type="ECO:0000256" key="9">
    <source>
        <dbReference type="SAM" id="Phobius"/>
    </source>
</evidence>
<keyword evidence="2" id="KW-0813">Transport</keyword>
<feature type="transmembrane region" description="Helical" evidence="9">
    <location>
        <begin position="31"/>
        <end position="48"/>
    </location>
</feature>
<dbReference type="Gene3D" id="3.40.50.720">
    <property type="entry name" value="NAD(P)-binding Rossmann-like Domain"/>
    <property type="match status" value="1"/>
</dbReference>
<dbReference type="PANTHER" id="PTHR32507">
    <property type="entry name" value="NA(+)/H(+) ANTIPORTER 1"/>
    <property type="match status" value="1"/>
</dbReference>
<evidence type="ECO:0000256" key="1">
    <source>
        <dbReference type="ARBA" id="ARBA00004651"/>
    </source>
</evidence>
<dbReference type="GO" id="GO:1902600">
    <property type="term" value="P:proton transmembrane transport"/>
    <property type="evidence" value="ECO:0007669"/>
    <property type="project" value="InterPro"/>
</dbReference>
<gene>
    <name evidence="12" type="primary">nhaP</name>
    <name evidence="12" type="ORF">BN1050_00904</name>
</gene>
<dbReference type="Pfam" id="PF02254">
    <property type="entry name" value="TrkA_N"/>
    <property type="match status" value="1"/>
</dbReference>
<feature type="transmembrane region" description="Helical" evidence="9">
    <location>
        <begin position="365"/>
        <end position="389"/>
    </location>
</feature>
<comment type="subcellular location">
    <subcellularLocation>
        <location evidence="1">Cell membrane</location>
        <topology evidence="1">Multi-pass membrane protein</topology>
    </subcellularLocation>
</comment>
<evidence type="ECO:0000256" key="6">
    <source>
        <dbReference type="ARBA" id="ARBA00022989"/>
    </source>
</evidence>
<accession>A0A078M5C5</accession>
<name>A0A078M5C5_9BACL</name>
<feature type="transmembrane region" description="Helical" evidence="9">
    <location>
        <begin position="332"/>
        <end position="353"/>
    </location>
</feature>
<evidence type="ECO:0000256" key="4">
    <source>
        <dbReference type="ARBA" id="ARBA00022475"/>
    </source>
</evidence>
<keyword evidence="3" id="KW-0050">Antiport</keyword>
<evidence type="ECO:0000256" key="5">
    <source>
        <dbReference type="ARBA" id="ARBA00022692"/>
    </source>
</evidence>
<organism evidence="12">
    <name type="scientific">Metalysinibacillus saudimassiliensis</name>
    <dbReference type="NCBI Taxonomy" id="1461583"/>
    <lineage>
        <taxon>Bacteria</taxon>
        <taxon>Bacillati</taxon>
        <taxon>Bacillota</taxon>
        <taxon>Bacilli</taxon>
        <taxon>Bacillales</taxon>
        <taxon>Caryophanaceae</taxon>
        <taxon>Metalysinibacillus</taxon>
    </lineage>
</organism>
<dbReference type="Gene3D" id="1.20.1530.20">
    <property type="match status" value="1"/>
</dbReference>
<dbReference type="InterPro" id="IPR036291">
    <property type="entry name" value="NAD(P)-bd_dom_sf"/>
</dbReference>
<keyword evidence="5 9" id="KW-0812">Transmembrane</keyword>
<feature type="transmembrane region" description="Helical" evidence="9">
    <location>
        <begin position="272"/>
        <end position="290"/>
    </location>
</feature>
<feature type="domain" description="RCK N-terminal" evidence="11">
    <location>
        <begin position="402"/>
        <end position="483"/>
    </location>
</feature>
<dbReference type="GO" id="GO:0006813">
    <property type="term" value="P:potassium ion transport"/>
    <property type="evidence" value="ECO:0007669"/>
    <property type="project" value="InterPro"/>
</dbReference>
<evidence type="ECO:0000313" key="12">
    <source>
        <dbReference type="EMBL" id="CEA01424.1"/>
    </source>
</evidence>
<dbReference type="InterPro" id="IPR006153">
    <property type="entry name" value="Cation/H_exchanger_TM"/>
</dbReference>
<dbReference type="AlphaFoldDB" id="A0A078M5C5"/>
<keyword evidence="8 9" id="KW-0472">Membrane</keyword>
<dbReference type="PANTHER" id="PTHR32507:SF0">
    <property type="entry name" value="NA(+)_H(+) ANTIPORTER 2-RELATED"/>
    <property type="match status" value="1"/>
</dbReference>
<protein>
    <submittedName>
        <fullName evidence="12">K(+)/H(+) antiporter NhaP</fullName>
    </submittedName>
</protein>
<sequence>MLDSLLFQITLIVFLGILSQWLAWRFNIPAIVIMSFAGLLVGPFLGLIDPSQSFGAIFNPLISLAVAIILFEGSLSLDFREIKGFRKPIFRISTIGAFVAWIAGSLAAHYIAGLSLQVAFVIGGLFIVTGPTVILPLLRQAKLKERPASILKWEGIVVDPFGALLALFAFNVVLFIDAQTTGVALLEFFAASLFAVLLGLGIGFGLGILLERGFVPEYLKSPVVFAFVLVAFGVSDAVMHETGLLAVTAMGMIMANMHLSSIRDMRHFKENVSVLLISSVFVMLTASLSLDTLKSILDIRMLLFVLAMMFIVRPLSIFIATINTGVPLNEKILLGWIAPRGIVALTVSGYFATVLVDAGYEDGQVLTALTLALVFATVLAHGFSISWLADKLGLTATKESGVLIIGGSPFAATLAQELQELNKPVLIMDRNWQDLRDARRMGIPSLTGDVLSEQTEYSVDLSPYEKMIAATTDDSYNALICSSFVPDLGRENLYQTTMHMNDPQNYRKSLGGKMLFEPTQDIHKLNDLLEQGFVMRRTSITDKYTYNQFMRSKAPDSIPLFVVREEGDISFFVNGKVRNVESGATIVSLVSPAVKEARVQERLEQERRKQATSKD</sequence>
<feature type="transmembrane region" description="Helical" evidence="9">
    <location>
        <begin position="302"/>
        <end position="320"/>
    </location>
</feature>
<feature type="transmembrane region" description="Helical" evidence="9">
    <location>
        <begin position="188"/>
        <end position="210"/>
    </location>
</feature>
<feature type="transmembrane region" description="Helical" evidence="9">
    <location>
        <begin position="244"/>
        <end position="260"/>
    </location>
</feature>
<proteinExistence type="predicted"/>
<dbReference type="InterPro" id="IPR003148">
    <property type="entry name" value="RCK_N"/>
</dbReference>
<reference evidence="12" key="1">
    <citation type="submission" date="2014-07" db="EMBL/GenBank/DDBJ databases">
        <authorList>
            <person name="Urmite Genomes Urmite Genomes"/>
        </authorList>
    </citation>
    <scope>NUCLEOTIDE SEQUENCE</scope>
    <source>
        <strain evidence="12">13S34_air</strain>
    </source>
</reference>
<feature type="transmembrane region" description="Helical" evidence="9">
    <location>
        <begin position="89"/>
        <end position="112"/>
    </location>
</feature>
<dbReference type="InterPro" id="IPR038770">
    <property type="entry name" value="Na+/solute_symporter_sf"/>
</dbReference>
<feature type="transmembrane region" description="Helical" evidence="9">
    <location>
        <begin position="54"/>
        <end position="77"/>
    </location>
</feature>
<dbReference type="Pfam" id="PF00999">
    <property type="entry name" value="Na_H_Exchanger"/>
    <property type="match status" value="1"/>
</dbReference>
<evidence type="ECO:0000256" key="7">
    <source>
        <dbReference type="ARBA" id="ARBA00023065"/>
    </source>
</evidence>
<feature type="transmembrane region" description="Helical" evidence="9">
    <location>
        <begin position="150"/>
        <end position="176"/>
    </location>
</feature>
<dbReference type="GO" id="GO:0005886">
    <property type="term" value="C:plasma membrane"/>
    <property type="evidence" value="ECO:0007669"/>
    <property type="project" value="UniProtKB-SubCell"/>
</dbReference>
<keyword evidence="6 9" id="KW-1133">Transmembrane helix</keyword>
<dbReference type="PATRIC" id="fig|1461583.4.peg.864"/>